<gene>
    <name evidence="1" type="ORF">SAMN06265374_0881</name>
</gene>
<comment type="caution">
    <text evidence="1">The sequence shown here is derived from an EMBL/GenBank/DDBJ whole genome shotgun (WGS) entry which is preliminary data.</text>
</comment>
<organism evidence="1 2">
    <name type="scientific">Roseibium denhamense</name>
    <dbReference type="NCBI Taxonomy" id="76305"/>
    <lineage>
        <taxon>Bacteria</taxon>
        <taxon>Pseudomonadati</taxon>
        <taxon>Pseudomonadota</taxon>
        <taxon>Alphaproteobacteria</taxon>
        <taxon>Hyphomicrobiales</taxon>
        <taxon>Stappiaceae</taxon>
        <taxon>Roseibium</taxon>
    </lineage>
</organism>
<sequence length="312" mass="32823">MRALGTMSASSGRFLHRSGVAVLTSCLCLLLAAACTAFPEQELTSYREAYLEAEKAGDLLYDELSAAVIRAGQAPAGSNCVRGTRAPACFDPDVARNSGKVADIPSIAARRTALAAVANYNLAIVDLLEGKRGDALSERIVTLSGIAGDLLILGQIASGPLPALVGGQSAALLGNLVKQLDAAVSAQQARETLIANEALVEDMLQALIDDTPGMYRLYQSAQGKYAVEVELAGGTGNKAARAEYAKIGAFHDQLTAYVKLLDQTRASFRQLLVSLKNGTPTTADVRANIRTAIEIRAAAEAFWSEVRKASQL</sequence>
<name>A0ABY1NED3_9HYPH</name>
<dbReference type="Proteomes" id="UP001157914">
    <property type="component" value="Unassembled WGS sequence"/>
</dbReference>
<keyword evidence="2" id="KW-1185">Reference proteome</keyword>
<dbReference type="PROSITE" id="PS51257">
    <property type="entry name" value="PROKAR_LIPOPROTEIN"/>
    <property type="match status" value="1"/>
</dbReference>
<reference evidence="1 2" key="1">
    <citation type="submission" date="2017-05" db="EMBL/GenBank/DDBJ databases">
        <authorList>
            <person name="Varghese N."/>
            <person name="Submissions S."/>
        </authorList>
    </citation>
    <scope>NUCLEOTIDE SEQUENCE [LARGE SCALE GENOMIC DNA]</scope>
    <source>
        <strain evidence="1 2">DSM 15949</strain>
    </source>
</reference>
<evidence type="ECO:0000313" key="2">
    <source>
        <dbReference type="Proteomes" id="UP001157914"/>
    </source>
</evidence>
<evidence type="ECO:0008006" key="3">
    <source>
        <dbReference type="Google" id="ProtNLM"/>
    </source>
</evidence>
<evidence type="ECO:0000313" key="1">
    <source>
        <dbReference type="EMBL" id="SMP07627.1"/>
    </source>
</evidence>
<dbReference type="EMBL" id="FXTT01000001">
    <property type="protein sequence ID" value="SMP07627.1"/>
    <property type="molecule type" value="Genomic_DNA"/>
</dbReference>
<proteinExistence type="predicted"/>
<accession>A0ABY1NED3</accession>
<protein>
    <recommendedName>
        <fullName evidence="3">DUF3829 domain-containing protein</fullName>
    </recommendedName>
</protein>